<evidence type="ECO:0000313" key="3">
    <source>
        <dbReference type="Proteomes" id="UP000286100"/>
    </source>
</evidence>
<comment type="caution">
    <text evidence="2">The sequence shown here is derived from an EMBL/GenBank/DDBJ whole genome shotgun (WGS) entry which is preliminary data.</text>
</comment>
<dbReference type="Proteomes" id="UP000286100">
    <property type="component" value="Unassembled WGS sequence"/>
</dbReference>
<dbReference type="InterPro" id="IPR029052">
    <property type="entry name" value="Metallo-depent_PP-like"/>
</dbReference>
<dbReference type="RefSeq" id="WP_119762282.1">
    <property type="nucleotide sequence ID" value="NZ_QYUM01000003.1"/>
</dbReference>
<name>A0A418WL88_9SPHN</name>
<dbReference type="GO" id="GO:0005737">
    <property type="term" value="C:cytoplasm"/>
    <property type="evidence" value="ECO:0007669"/>
    <property type="project" value="TreeGrafter"/>
</dbReference>
<keyword evidence="3" id="KW-1185">Reference proteome</keyword>
<dbReference type="EMBL" id="QYUM01000003">
    <property type="protein sequence ID" value="RJF90797.1"/>
    <property type="molecule type" value="Genomic_DNA"/>
</dbReference>
<dbReference type="PANTHER" id="PTHR42850:SF4">
    <property type="entry name" value="ZINC-DEPENDENT ENDOPOLYPHOSPHATASE"/>
    <property type="match status" value="1"/>
</dbReference>
<reference evidence="2 3" key="1">
    <citation type="submission" date="2018-09" db="EMBL/GenBank/DDBJ databases">
        <authorList>
            <person name="Zhu H."/>
        </authorList>
    </citation>
    <scope>NUCLEOTIDE SEQUENCE [LARGE SCALE GENOMIC DNA]</scope>
    <source>
        <strain evidence="2 3">K2R01-6</strain>
    </source>
</reference>
<organism evidence="2 3">
    <name type="scientific">Sphingomonas cavernae</name>
    <dbReference type="NCBI Taxonomy" id="2320861"/>
    <lineage>
        <taxon>Bacteria</taxon>
        <taxon>Pseudomonadati</taxon>
        <taxon>Pseudomonadota</taxon>
        <taxon>Alphaproteobacteria</taxon>
        <taxon>Sphingomonadales</taxon>
        <taxon>Sphingomonadaceae</taxon>
        <taxon>Sphingomonas</taxon>
    </lineage>
</organism>
<gene>
    <name evidence="2" type="ORF">D3876_11430</name>
</gene>
<dbReference type="OrthoDB" id="9807890at2"/>
<protein>
    <submittedName>
        <fullName evidence="2">Serine/threonine protein phosphatase</fullName>
    </submittedName>
</protein>
<dbReference type="Gene3D" id="3.60.21.10">
    <property type="match status" value="1"/>
</dbReference>
<dbReference type="GO" id="GO:0008803">
    <property type="term" value="F:bis(5'-nucleosyl)-tetraphosphatase (symmetrical) activity"/>
    <property type="evidence" value="ECO:0007669"/>
    <property type="project" value="TreeGrafter"/>
</dbReference>
<dbReference type="InterPro" id="IPR004843">
    <property type="entry name" value="Calcineurin-like_PHP"/>
</dbReference>
<dbReference type="AlphaFoldDB" id="A0A418WL88"/>
<evidence type="ECO:0000259" key="1">
    <source>
        <dbReference type="Pfam" id="PF00149"/>
    </source>
</evidence>
<evidence type="ECO:0000313" key="2">
    <source>
        <dbReference type="EMBL" id="RJF90797.1"/>
    </source>
</evidence>
<dbReference type="GO" id="GO:0016791">
    <property type="term" value="F:phosphatase activity"/>
    <property type="evidence" value="ECO:0007669"/>
    <property type="project" value="TreeGrafter"/>
</dbReference>
<dbReference type="SUPFAM" id="SSF56300">
    <property type="entry name" value="Metallo-dependent phosphatases"/>
    <property type="match status" value="1"/>
</dbReference>
<sequence>MVYSKLARWARTRKAPDPRIPDHQRVYAIGDIHGRLDLFEALIEKIDADDAARGDAQTLIILLGDLVDRGPDSAGVVERAIRLGGAGVRVRYLQGNHEEVFLRAVRGDARAVKFLIRIGGRATLASYGITDEEYNTLEYEDLAALLARRVPAEHIAFLEAFEDLIEVGDYAFVHAGIRPGVELEKQKTADLRWIREEFLNHQGMHARVVVHGHSISEDVERRPNRIGVDTGAFASGRLSAVGLEGDQCWCLSTD</sequence>
<dbReference type="Pfam" id="PF00149">
    <property type="entry name" value="Metallophos"/>
    <property type="match status" value="1"/>
</dbReference>
<feature type="domain" description="Calcineurin-like phosphoesterase" evidence="1">
    <location>
        <begin position="25"/>
        <end position="214"/>
    </location>
</feature>
<proteinExistence type="predicted"/>
<dbReference type="GO" id="GO:0110154">
    <property type="term" value="P:RNA decapping"/>
    <property type="evidence" value="ECO:0007669"/>
    <property type="project" value="TreeGrafter"/>
</dbReference>
<dbReference type="InterPro" id="IPR050126">
    <property type="entry name" value="Ap4A_hydrolase"/>
</dbReference>
<dbReference type="PANTHER" id="PTHR42850">
    <property type="entry name" value="METALLOPHOSPHOESTERASE"/>
    <property type="match status" value="1"/>
</dbReference>
<accession>A0A418WL88</accession>